<evidence type="ECO:0000313" key="7">
    <source>
        <dbReference type="Proteomes" id="UP000194639"/>
    </source>
</evidence>
<accession>A0A0D6NHM7</accession>
<name>A0A252A206_9PROT</name>
<accession>A0A252A206</accession>
<reference evidence="2 9" key="3">
    <citation type="submission" date="2018-02" db="EMBL/GenBank/DDBJ databases">
        <title>Acetobacter orientalis genome.</title>
        <authorList>
            <person name="Nakashima N."/>
            <person name="Tamura T."/>
        </authorList>
    </citation>
    <scope>NUCLEOTIDE SEQUENCE [LARGE SCALE GENOMIC DNA]</scope>
    <source>
        <strain evidence="2 9">FAN1</strain>
    </source>
</reference>
<evidence type="ECO:0000313" key="6">
    <source>
        <dbReference type="Proteomes" id="UP000032670"/>
    </source>
</evidence>
<dbReference type="RefSeq" id="WP_048840003.1">
    <property type="nucleotide sequence ID" value="NZ_BAMX01000003.1"/>
</dbReference>
<dbReference type="Proteomes" id="UP000194999">
    <property type="component" value="Unassembled WGS sequence"/>
</dbReference>
<dbReference type="CDD" id="cd00564">
    <property type="entry name" value="TMP_TenI"/>
    <property type="match status" value="1"/>
</dbReference>
<gene>
    <name evidence="3" type="ORF">Abor_003_006</name>
    <name evidence="2" type="ORF">AcetOrient_orf02275</name>
    <name evidence="4" type="ORF">HK12_04935</name>
    <name evidence="5" type="ORF">HK15_00105</name>
</gene>
<dbReference type="SUPFAM" id="SSF51391">
    <property type="entry name" value="Thiamin phosphate synthase"/>
    <property type="match status" value="1"/>
</dbReference>
<dbReference type="Pfam" id="PF02581">
    <property type="entry name" value="TMP-TENI"/>
    <property type="match status" value="1"/>
</dbReference>
<organism evidence="4 7">
    <name type="scientific">Acetobacter orientalis</name>
    <dbReference type="NCBI Taxonomy" id="146474"/>
    <lineage>
        <taxon>Bacteria</taxon>
        <taxon>Pseudomonadati</taxon>
        <taxon>Pseudomonadota</taxon>
        <taxon>Alphaproteobacteria</taxon>
        <taxon>Acetobacterales</taxon>
        <taxon>Acetobacteraceae</taxon>
        <taxon>Acetobacter</taxon>
    </lineage>
</organism>
<dbReference type="Proteomes" id="UP000270034">
    <property type="component" value="Chromosome"/>
</dbReference>
<proteinExistence type="predicted"/>
<evidence type="ECO:0000259" key="1">
    <source>
        <dbReference type="Pfam" id="PF02581"/>
    </source>
</evidence>
<evidence type="ECO:0000313" key="8">
    <source>
        <dbReference type="Proteomes" id="UP000194999"/>
    </source>
</evidence>
<reference evidence="7 8" key="2">
    <citation type="submission" date="2014-06" db="EMBL/GenBank/DDBJ databases">
        <authorList>
            <person name="Ju J."/>
            <person name="Zhang J."/>
        </authorList>
    </citation>
    <scope>NUCLEOTIDE SEQUENCE [LARGE SCALE GENOMIC DNA]</scope>
    <source>
        <strain evidence="4">DmW_045</strain>
        <strain evidence="5">DmW_048</strain>
    </source>
</reference>
<evidence type="ECO:0000313" key="2">
    <source>
        <dbReference type="EMBL" id="BBC79860.1"/>
    </source>
</evidence>
<dbReference type="EMBL" id="BAMX01000003">
    <property type="protein sequence ID" value="GAN64936.1"/>
    <property type="molecule type" value="Genomic_DNA"/>
</dbReference>
<protein>
    <submittedName>
        <fullName evidence="4">Thiamine phosphate pyrophosphorylase</fullName>
    </submittedName>
    <submittedName>
        <fullName evidence="2">Thiamine phosphate synthase</fullName>
    </submittedName>
</protein>
<sequence length="204" mass="21468">MTAYDIYLATPALRDADAFLPKLAQGLATLPPAAVLLRLADAPEPQLVSLIQKILPVVQGQDIAVLLEDRPALAKKTGCDGVHLSPRFAGGSVRDVRKLLGDDLQLGVAVGVSRDAAMRAGEEGADYICFGAGGAPADAEDILPGTPEPTPVELAKWWCLVMELPAVVEVPEPAQLAQVAASGADFMMPAITFWDTPQAWHIPA</sequence>
<evidence type="ECO:0000313" key="5">
    <source>
        <dbReference type="EMBL" id="OUJ03358.1"/>
    </source>
</evidence>
<evidence type="ECO:0000313" key="4">
    <source>
        <dbReference type="EMBL" id="OUI81816.1"/>
    </source>
</evidence>
<evidence type="ECO:0000313" key="3">
    <source>
        <dbReference type="EMBL" id="GAN64936.1"/>
    </source>
</evidence>
<dbReference type="InterPro" id="IPR022998">
    <property type="entry name" value="ThiamineP_synth_TenI"/>
</dbReference>
<dbReference type="Proteomes" id="UP000032670">
    <property type="component" value="Unassembled WGS sequence"/>
</dbReference>
<dbReference type="InterPro" id="IPR013785">
    <property type="entry name" value="Aldolase_TIM"/>
</dbReference>
<keyword evidence="6" id="KW-1185">Reference proteome</keyword>
<dbReference type="AlphaFoldDB" id="A0A252A206"/>
<dbReference type="EMBL" id="JOMO01000022">
    <property type="protein sequence ID" value="OUI81816.1"/>
    <property type="molecule type" value="Genomic_DNA"/>
</dbReference>
<dbReference type="KEGG" id="aot:AcetOri_orf02275"/>
<evidence type="ECO:0000313" key="9">
    <source>
        <dbReference type="Proteomes" id="UP000270034"/>
    </source>
</evidence>
<dbReference type="GeneID" id="76203075"/>
<dbReference type="InterPro" id="IPR036206">
    <property type="entry name" value="ThiamineP_synth_sf"/>
</dbReference>
<dbReference type="EMBL" id="JOOY01000010">
    <property type="protein sequence ID" value="OUJ03358.1"/>
    <property type="molecule type" value="Genomic_DNA"/>
</dbReference>
<reference evidence="3 6" key="1">
    <citation type="submission" date="2012-11" db="EMBL/GenBank/DDBJ databases">
        <title>Whole genome sequence of Acetobacter orientalis 21F-2.</title>
        <authorList>
            <person name="Azuma Y."/>
            <person name="Higashiura N."/>
            <person name="Hirakawa H."/>
            <person name="Matsushita K."/>
        </authorList>
    </citation>
    <scope>NUCLEOTIDE SEQUENCE [LARGE SCALE GENOMIC DNA]</scope>
    <source>
        <strain evidence="3 6">21F-2</strain>
    </source>
</reference>
<dbReference type="GO" id="GO:0009228">
    <property type="term" value="P:thiamine biosynthetic process"/>
    <property type="evidence" value="ECO:0007669"/>
    <property type="project" value="UniProtKB-KW"/>
</dbReference>
<dbReference type="Gene3D" id="3.20.20.70">
    <property type="entry name" value="Aldolase class I"/>
    <property type="match status" value="1"/>
</dbReference>
<dbReference type="STRING" id="1231341.Abor_003_006"/>
<dbReference type="Proteomes" id="UP000194639">
    <property type="component" value="Unassembled WGS sequence"/>
</dbReference>
<dbReference type="EMBL" id="AP018515">
    <property type="protein sequence ID" value="BBC79860.1"/>
    <property type="molecule type" value="Genomic_DNA"/>
</dbReference>
<feature type="domain" description="Thiamine phosphate synthase/TenI" evidence="1">
    <location>
        <begin position="7"/>
        <end position="186"/>
    </location>
</feature>